<dbReference type="InterPro" id="IPR033575">
    <property type="entry name" value="DDA1-like"/>
</dbReference>
<proteinExistence type="inferred from homology"/>
<evidence type="ECO:0000256" key="2">
    <source>
        <dbReference type="ARBA" id="ARBA00018256"/>
    </source>
</evidence>
<evidence type="ECO:0000259" key="4">
    <source>
        <dbReference type="Pfam" id="PF10172"/>
    </source>
</evidence>
<comment type="function">
    <text evidence="3">Functions as a component of numerous distinct DCX (DDB1-CUL4-X-box) E3 ubiquitin-protein ligase complexes which mediate the ubiquitination and subsequent proteasomal degradation of target proteins. In the DCX complexes, acts as a scaffolding subunit required to stabilize the complex.</text>
</comment>
<evidence type="ECO:0000256" key="1">
    <source>
        <dbReference type="ARBA" id="ARBA00008042"/>
    </source>
</evidence>
<feature type="domain" description="DET1- and DDB1-associated protein 1" evidence="4">
    <location>
        <begin position="139"/>
        <end position="157"/>
    </location>
</feature>
<name>A0ABQ9EF47_TEGGR</name>
<accession>A0ABQ9EF47</accession>
<gene>
    <name evidence="5" type="ORF">KUTeg_017507</name>
</gene>
<organism evidence="5 6">
    <name type="scientific">Tegillarca granosa</name>
    <name type="common">Malaysian cockle</name>
    <name type="synonym">Anadara granosa</name>
    <dbReference type="NCBI Taxonomy" id="220873"/>
    <lineage>
        <taxon>Eukaryota</taxon>
        <taxon>Metazoa</taxon>
        <taxon>Spiralia</taxon>
        <taxon>Lophotrochozoa</taxon>
        <taxon>Mollusca</taxon>
        <taxon>Bivalvia</taxon>
        <taxon>Autobranchia</taxon>
        <taxon>Pteriomorphia</taxon>
        <taxon>Arcoida</taxon>
        <taxon>Arcoidea</taxon>
        <taxon>Arcidae</taxon>
        <taxon>Tegillarca</taxon>
    </lineage>
</organism>
<sequence length="221" mass="25567">MVRVRRQSSNIACRLECKRESILVSCLTALFKYYIRLTTLDHDRLRYSAFETDKKLFTAGYKSWFSTLSNLSKQLQINLDNNFKPENIQLAISDYLSRKPKLLLDNQDTADFLKGLPSYNENNFTKCNADSSCKMRKPVITTEKTIILLRYLHQQWNNKNVSKKRDSSKASLDTSESNTSTKIPRLTLSIELCYIDLKYCIHVPIISEVAMIPTPQTVCYV</sequence>
<reference evidence="5 6" key="1">
    <citation type="submission" date="2022-12" db="EMBL/GenBank/DDBJ databases">
        <title>Chromosome-level genome of Tegillarca granosa.</title>
        <authorList>
            <person name="Kim J."/>
        </authorList>
    </citation>
    <scope>NUCLEOTIDE SEQUENCE [LARGE SCALE GENOMIC DNA]</scope>
    <source>
        <strain evidence="5">Teg-2019</strain>
        <tissue evidence="5">Adductor muscle</tissue>
    </source>
</reference>
<evidence type="ECO:0000313" key="6">
    <source>
        <dbReference type="Proteomes" id="UP001217089"/>
    </source>
</evidence>
<feature type="domain" description="DET1- and DDB1-associated protein 1" evidence="4">
    <location>
        <begin position="111"/>
        <end position="137"/>
    </location>
</feature>
<dbReference type="PANTHER" id="PTHR31879:SF2">
    <property type="entry name" value="DET1- AND DDB1-ASSOCIATED PROTEIN 1"/>
    <property type="match status" value="1"/>
</dbReference>
<comment type="similarity">
    <text evidence="1">Belongs to the DDA1 family.</text>
</comment>
<comment type="caution">
    <text evidence="5">The sequence shown here is derived from an EMBL/GenBank/DDBJ whole genome shotgun (WGS) entry which is preliminary data.</text>
</comment>
<evidence type="ECO:0000256" key="3">
    <source>
        <dbReference type="ARBA" id="ARBA00045586"/>
    </source>
</evidence>
<evidence type="ECO:0000313" key="5">
    <source>
        <dbReference type="EMBL" id="KAJ8303924.1"/>
    </source>
</evidence>
<protein>
    <recommendedName>
        <fullName evidence="2">DET1- and DDB1-associated protein 1</fullName>
    </recommendedName>
</protein>
<keyword evidence="6" id="KW-1185">Reference proteome</keyword>
<dbReference type="InterPro" id="IPR018276">
    <property type="entry name" value="DDA1_dom"/>
</dbReference>
<dbReference type="Pfam" id="PF10172">
    <property type="entry name" value="DDA1"/>
    <property type="match status" value="2"/>
</dbReference>
<dbReference type="EMBL" id="JARBDR010000903">
    <property type="protein sequence ID" value="KAJ8303924.1"/>
    <property type="molecule type" value="Genomic_DNA"/>
</dbReference>
<dbReference type="PANTHER" id="PTHR31879">
    <property type="entry name" value="DET1- AND DDB1-ASSOCIATED PROTEIN 1"/>
    <property type="match status" value="1"/>
</dbReference>
<dbReference type="Proteomes" id="UP001217089">
    <property type="component" value="Unassembled WGS sequence"/>
</dbReference>